<comment type="subcellular location">
    <subcellularLocation>
        <location evidence="1">Cell membrane</location>
        <topology evidence="1">Multi-pass membrane protein</topology>
    </subcellularLocation>
</comment>
<dbReference type="GO" id="GO:0140359">
    <property type="term" value="F:ABC-type transporter activity"/>
    <property type="evidence" value="ECO:0007669"/>
    <property type="project" value="InterPro"/>
</dbReference>
<dbReference type="Pfam" id="PF12679">
    <property type="entry name" value="ABC2_membrane_2"/>
    <property type="match status" value="1"/>
</dbReference>
<feature type="transmembrane region" description="Helical" evidence="6">
    <location>
        <begin position="210"/>
        <end position="229"/>
    </location>
</feature>
<protein>
    <submittedName>
        <fullName evidence="7">ABC transporter permease subunit</fullName>
    </submittedName>
</protein>
<reference evidence="7" key="2">
    <citation type="journal article" date="2021" name="PeerJ">
        <title>Extensive microbial diversity within the chicken gut microbiome revealed by metagenomics and culture.</title>
        <authorList>
            <person name="Gilroy R."/>
            <person name="Ravi A."/>
            <person name="Getino M."/>
            <person name="Pursley I."/>
            <person name="Horton D.L."/>
            <person name="Alikhan N.F."/>
            <person name="Baker D."/>
            <person name="Gharbi K."/>
            <person name="Hall N."/>
            <person name="Watson M."/>
            <person name="Adriaenssens E.M."/>
            <person name="Foster-Nyarko E."/>
            <person name="Jarju S."/>
            <person name="Secka A."/>
            <person name="Antonio M."/>
            <person name="Oren A."/>
            <person name="Chaudhuri R.R."/>
            <person name="La Ragione R."/>
            <person name="Hildebrand F."/>
            <person name="Pallen M.J."/>
        </authorList>
    </citation>
    <scope>NUCLEOTIDE SEQUENCE</scope>
    <source>
        <strain evidence="7">ChiGjej1B1-1684</strain>
    </source>
</reference>
<dbReference type="Proteomes" id="UP000824118">
    <property type="component" value="Unassembled WGS sequence"/>
</dbReference>
<organism evidence="7 8">
    <name type="scientific">Candidatus Limousia pullorum</name>
    <dbReference type="NCBI Taxonomy" id="2840860"/>
    <lineage>
        <taxon>Bacteria</taxon>
        <taxon>Bacillati</taxon>
        <taxon>Bacillota</taxon>
        <taxon>Clostridia</taxon>
        <taxon>Eubacteriales</taxon>
        <taxon>Oscillospiraceae</taxon>
        <taxon>Oscillospiraceae incertae sedis</taxon>
        <taxon>Candidatus Limousia</taxon>
    </lineage>
</organism>
<dbReference type="EMBL" id="DVNG01000022">
    <property type="protein sequence ID" value="HIU49694.1"/>
    <property type="molecule type" value="Genomic_DNA"/>
</dbReference>
<keyword evidence="5 6" id="KW-0472">Membrane</keyword>
<evidence type="ECO:0000256" key="3">
    <source>
        <dbReference type="ARBA" id="ARBA00022692"/>
    </source>
</evidence>
<feature type="transmembrane region" description="Helical" evidence="6">
    <location>
        <begin position="178"/>
        <end position="198"/>
    </location>
</feature>
<evidence type="ECO:0000313" key="8">
    <source>
        <dbReference type="Proteomes" id="UP000824118"/>
    </source>
</evidence>
<evidence type="ECO:0000256" key="5">
    <source>
        <dbReference type="ARBA" id="ARBA00023136"/>
    </source>
</evidence>
<dbReference type="GO" id="GO:0005886">
    <property type="term" value="C:plasma membrane"/>
    <property type="evidence" value="ECO:0007669"/>
    <property type="project" value="UniProtKB-SubCell"/>
</dbReference>
<sequence>MAAVLKRELGSYFRSPIGYTIIAIFYFFANIFFNMYCLSYNSGNMSSVFQNMFLIVLFIIPIITMKTFSEDKKLGTDKLLLTSPVSTGRIVFGKYLSAMIIYVICLLIFVVHGLIIEYFSTAQWSVILCTVLGLALMGSAIISIGLFISSLTESQVIACVGTLGVGFFLYIMDVLANLANNAIVSYVVGVFTFIQRFSNFTLGIFNPADVLYFLSVTCLFLWFTMKSFGKNSRS</sequence>
<dbReference type="InterPro" id="IPR051449">
    <property type="entry name" value="ABC-2_transporter_component"/>
</dbReference>
<evidence type="ECO:0000256" key="4">
    <source>
        <dbReference type="ARBA" id="ARBA00022989"/>
    </source>
</evidence>
<evidence type="ECO:0000313" key="7">
    <source>
        <dbReference type="EMBL" id="HIU49694.1"/>
    </source>
</evidence>
<keyword evidence="2" id="KW-1003">Cell membrane</keyword>
<feature type="transmembrane region" description="Helical" evidence="6">
    <location>
        <begin position="48"/>
        <end position="68"/>
    </location>
</feature>
<accession>A0A9D1LX55</accession>
<name>A0A9D1LX55_9FIRM</name>
<reference evidence="7" key="1">
    <citation type="submission" date="2020-10" db="EMBL/GenBank/DDBJ databases">
        <authorList>
            <person name="Gilroy R."/>
        </authorList>
    </citation>
    <scope>NUCLEOTIDE SEQUENCE</scope>
    <source>
        <strain evidence="7">ChiGjej1B1-1684</strain>
    </source>
</reference>
<proteinExistence type="predicted"/>
<comment type="caution">
    <text evidence="7">The sequence shown here is derived from an EMBL/GenBank/DDBJ whole genome shotgun (WGS) entry which is preliminary data.</text>
</comment>
<keyword evidence="3 6" id="KW-0812">Transmembrane</keyword>
<feature type="transmembrane region" description="Helical" evidence="6">
    <location>
        <begin position="126"/>
        <end position="148"/>
    </location>
</feature>
<feature type="transmembrane region" description="Helical" evidence="6">
    <location>
        <begin position="17"/>
        <end position="36"/>
    </location>
</feature>
<evidence type="ECO:0000256" key="6">
    <source>
        <dbReference type="SAM" id="Phobius"/>
    </source>
</evidence>
<evidence type="ECO:0000256" key="1">
    <source>
        <dbReference type="ARBA" id="ARBA00004651"/>
    </source>
</evidence>
<evidence type="ECO:0000256" key="2">
    <source>
        <dbReference type="ARBA" id="ARBA00022475"/>
    </source>
</evidence>
<feature type="transmembrane region" description="Helical" evidence="6">
    <location>
        <begin position="95"/>
        <end position="119"/>
    </location>
</feature>
<feature type="transmembrane region" description="Helical" evidence="6">
    <location>
        <begin position="154"/>
        <end position="171"/>
    </location>
</feature>
<gene>
    <name evidence="7" type="ORF">IAD22_01600</name>
</gene>
<dbReference type="PANTHER" id="PTHR30294:SF29">
    <property type="entry name" value="MULTIDRUG ABC TRANSPORTER PERMEASE YBHS-RELATED"/>
    <property type="match status" value="1"/>
</dbReference>
<dbReference type="AlphaFoldDB" id="A0A9D1LX55"/>
<dbReference type="PANTHER" id="PTHR30294">
    <property type="entry name" value="MEMBRANE COMPONENT OF ABC TRANSPORTER YHHJ-RELATED"/>
    <property type="match status" value="1"/>
</dbReference>
<keyword evidence="4 6" id="KW-1133">Transmembrane helix</keyword>